<evidence type="ECO:0000259" key="3">
    <source>
        <dbReference type="PROSITE" id="PS51468"/>
    </source>
</evidence>
<reference evidence="4" key="1">
    <citation type="journal article" date="2020" name="Stud. Mycol.">
        <title>101 Dothideomycetes genomes: a test case for predicting lifestyles and emergence of pathogens.</title>
        <authorList>
            <person name="Haridas S."/>
            <person name="Albert R."/>
            <person name="Binder M."/>
            <person name="Bloem J."/>
            <person name="Labutti K."/>
            <person name="Salamov A."/>
            <person name="Andreopoulos B."/>
            <person name="Baker S."/>
            <person name="Barry K."/>
            <person name="Bills G."/>
            <person name="Bluhm B."/>
            <person name="Cannon C."/>
            <person name="Castanera R."/>
            <person name="Culley D."/>
            <person name="Daum C."/>
            <person name="Ezra D."/>
            <person name="Gonzalez J."/>
            <person name="Henrissat B."/>
            <person name="Kuo A."/>
            <person name="Liang C."/>
            <person name="Lipzen A."/>
            <person name="Lutzoni F."/>
            <person name="Magnuson J."/>
            <person name="Mondo S."/>
            <person name="Nolan M."/>
            <person name="Ohm R."/>
            <person name="Pangilinan J."/>
            <person name="Park H.-J."/>
            <person name="Ramirez L."/>
            <person name="Alfaro M."/>
            <person name="Sun H."/>
            <person name="Tritt A."/>
            <person name="Yoshinaga Y."/>
            <person name="Zwiers L.-H."/>
            <person name="Turgeon B."/>
            <person name="Goodwin S."/>
            <person name="Spatafora J."/>
            <person name="Crous P."/>
            <person name="Grigoriev I."/>
        </authorList>
    </citation>
    <scope>NUCLEOTIDE SEQUENCE</scope>
    <source>
        <strain evidence="4">CBS 627.86</strain>
    </source>
</reference>
<keyword evidence="5" id="KW-1185">Reference proteome</keyword>
<dbReference type="SUPFAM" id="SSF53300">
    <property type="entry name" value="vWA-like"/>
    <property type="match status" value="1"/>
</dbReference>
<evidence type="ECO:0000256" key="1">
    <source>
        <dbReference type="SAM" id="MobiDB-lite"/>
    </source>
</evidence>
<dbReference type="Proteomes" id="UP000799770">
    <property type="component" value="Unassembled WGS sequence"/>
</dbReference>
<dbReference type="PROSITE" id="PS51468">
    <property type="entry name" value="VIT"/>
    <property type="match status" value="1"/>
</dbReference>
<dbReference type="OrthoDB" id="1729737at2759"/>
<sequence>MSLFGATPSLFSSAPSTSWRQHWCGLYYTIPSNGQLEKLYLPQVDLQAHTTILSTTSRTVLTQTFVNPSDTKGIKKVRYIFPLYDGVSVVGFTCHIGDRTIVGEVKEKEKARAVFQEAVARGETAGLFEQLPDASDVFTTTVGNIPPGAKVIIKITYLGELKHDMEVDGIRFTIPNIICPRYGKYPLGLTSNSIPNAHGSGISITVDAEMADGSFIQKMQSPSHPIAISMGITSFAPNAEPTMAKSSATLSLGTAQLDTDFVLQIVAKDSGIPKAIVETHPTIPNQRALMATLVPKFALPPEKPEIVFLVDRSGSMAGSRIKLVVQALRVFLKSLPVSVKFNICSFGSSYMFLWPNGSKTYNQQTLDEAVRHVETLDANLGGTEMFQPVKATIDARYKDIPLEVMLLTDGEIWDQKALFDYLNKEVQESQAPIRVFTLGIGNGVSHSLIEGIARAGNGFSQAVGEGEKMDSKVVRMLKGALSPHINDYSLEVKYAENNDTMSDEDDFEIVEKVADSLKVRLPLESEKASQPKKTISLFDSSADPDKVAPSAYDETGEARYSHLPKITEPKIIQVPQRIPSLFAFNRTTVYLLLGPDAPQKTPKSVTLRGTSTHGPLELEIPVQVLGTPGQTIHQLAAKKATTELEQGRGWLSAAKDESDQLVKEKFPSRFEDMMEREAVRLGVQYQVGGKWCSFVAVEKKKTDQEETEDYEWLDVNVDTQSGYQSNSTSRSSKHVDFFGSWTQPAGFVSTPPPPPSGGLFGAVRSSRALLPLSAGPGARGGLFGGGSPTSFSSASLPASSRDFSRDTSSASFSFSPSAGGSLFGTTTSTNAAADSTNDLMEFNFDTFAERGKGLDTLTNRYGALSTSTTGLHFSGKESSSPSGGLFGGSSASSASTSTGGGLFGVSSATQAQRQSSYVPTAFGTPAPKPTLPPITQAAALAPPPVRISQETLAQYQKEMESAACMPLPDEEMDDDLVDNTPLSMRTTGTRGLFGQTSTSSGPDSGKFVAGGAFGRAFATAKSPIASPFSNAFGNVSDPHTSARLGSTGAGFGSASNTNLTTSTSAFGSADGFGSAFGAAPSTSLQNPFAPAPTPAKKPKTDDEKLDTLIALQTFEGYWEWTAELFETIGVAEADAARATSSGKVSCPLATALAIAFFEEKLGGKKGSWELVVEKAKGWLGEKVGLVQVAKKLLMGEDPYRI</sequence>
<dbReference type="InterPro" id="IPR002035">
    <property type="entry name" value="VWF_A"/>
</dbReference>
<dbReference type="SMART" id="SM00327">
    <property type="entry name" value="VWA"/>
    <property type="match status" value="1"/>
</dbReference>
<evidence type="ECO:0000313" key="5">
    <source>
        <dbReference type="Proteomes" id="UP000799770"/>
    </source>
</evidence>
<proteinExistence type="predicted"/>
<dbReference type="InterPro" id="IPR013694">
    <property type="entry name" value="VIT"/>
</dbReference>
<dbReference type="PANTHER" id="PTHR45737:SF6">
    <property type="entry name" value="VON WILLEBRAND FACTOR A DOMAIN-CONTAINING PROTEIN 5A"/>
    <property type="match status" value="1"/>
</dbReference>
<dbReference type="EMBL" id="ML977336">
    <property type="protein sequence ID" value="KAF2110839.1"/>
    <property type="molecule type" value="Genomic_DNA"/>
</dbReference>
<dbReference type="InterPro" id="IPR036465">
    <property type="entry name" value="vWFA_dom_sf"/>
</dbReference>
<feature type="region of interest" description="Disordered" evidence="1">
    <location>
        <begin position="868"/>
        <end position="891"/>
    </location>
</feature>
<name>A0A6A5YUG6_9PLEO</name>
<dbReference type="PANTHER" id="PTHR45737">
    <property type="entry name" value="VON WILLEBRAND FACTOR A DOMAIN-CONTAINING PROTEIN 5A"/>
    <property type="match status" value="1"/>
</dbReference>
<dbReference type="AlphaFoldDB" id="A0A6A5YUG6"/>
<organism evidence="4 5">
    <name type="scientific">Lophiotrema nucula</name>
    <dbReference type="NCBI Taxonomy" id="690887"/>
    <lineage>
        <taxon>Eukaryota</taxon>
        <taxon>Fungi</taxon>
        <taxon>Dikarya</taxon>
        <taxon>Ascomycota</taxon>
        <taxon>Pezizomycotina</taxon>
        <taxon>Dothideomycetes</taxon>
        <taxon>Pleosporomycetidae</taxon>
        <taxon>Pleosporales</taxon>
        <taxon>Lophiotremataceae</taxon>
        <taxon>Lophiotrema</taxon>
    </lineage>
</organism>
<dbReference type="Pfam" id="PF13768">
    <property type="entry name" value="VWA_3"/>
    <property type="match status" value="1"/>
</dbReference>
<accession>A0A6A5YUG6</accession>
<evidence type="ECO:0000259" key="2">
    <source>
        <dbReference type="PROSITE" id="PS50234"/>
    </source>
</evidence>
<evidence type="ECO:0000313" key="4">
    <source>
        <dbReference type="EMBL" id="KAF2110839.1"/>
    </source>
</evidence>
<feature type="domain" description="VIT" evidence="3">
    <location>
        <begin position="27"/>
        <end position="159"/>
    </location>
</feature>
<dbReference type="Gene3D" id="3.40.50.410">
    <property type="entry name" value="von Willebrand factor, type A domain"/>
    <property type="match status" value="1"/>
</dbReference>
<feature type="compositionally biased region" description="Low complexity" evidence="1">
    <location>
        <begin position="878"/>
        <end position="891"/>
    </location>
</feature>
<dbReference type="Pfam" id="PF08487">
    <property type="entry name" value="VIT"/>
    <property type="match status" value="1"/>
</dbReference>
<gene>
    <name evidence="4" type="ORF">BDV96DRAFT_650455</name>
</gene>
<dbReference type="PROSITE" id="PS50234">
    <property type="entry name" value="VWFA"/>
    <property type="match status" value="1"/>
</dbReference>
<feature type="domain" description="VWFA" evidence="2">
    <location>
        <begin position="305"/>
        <end position="485"/>
    </location>
</feature>
<protein>
    <submittedName>
        <fullName evidence="4">von Willebrand factor type A domain-containing protein</fullName>
    </submittedName>
</protein>
<dbReference type="SMART" id="SM00609">
    <property type="entry name" value="VIT"/>
    <property type="match status" value="1"/>
</dbReference>